<evidence type="ECO:0000313" key="1">
    <source>
        <dbReference type="EMBL" id="OJJ31907.1"/>
    </source>
</evidence>
<dbReference type="EMBL" id="KV878215">
    <property type="protein sequence ID" value="OJJ31907.1"/>
    <property type="molecule type" value="Genomic_DNA"/>
</dbReference>
<evidence type="ECO:0000313" key="2">
    <source>
        <dbReference type="Proteomes" id="UP000184383"/>
    </source>
</evidence>
<sequence>MHQPTRTFKISFTSWSCRHIQVTEHDTPLYIADVHTRKPNMIFKTHPSETQFATVTLHALSSHTDIILDNQDTVLNLKSGFRHQANFTSRTLQTTLEWNTKSLMKGYDFELVDQNGTPLAQYINDWCHNTAKVDIFFNLNEAVIREIVVTGLALVYGRTGRLTTVNTHTGDSAGSLVAAGVI</sequence>
<reference evidence="2" key="1">
    <citation type="journal article" date="2017" name="Genome Biol.">
        <title>Comparative genomics reveals high biological diversity and specific adaptations in the industrially and medically important fungal genus Aspergillus.</title>
        <authorList>
            <person name="de Vries R.P."/>
            <person name="Riley R."/>
            <person name="Wiebenga A."/>
            <person name="Aguilar-Osorio G."/>
            <person name="Amillis S."/>
            <person name="Uchima C.A."/>
            <person name="Anderluh G."/>
            <person name="Asadollahi M."/>
            <person name="Askin M."/>
            <person name="Barry K."/>
            <person name="Battaglia E."/>
            <person name="Bayram O."/>
            <person name="Benocci T."/>
            <person name="Braus-Stromeyer S.A."/>
            <person name="Caldana C."/>
            <person name="Canovas D."/>
            <person name="Cerqueira G.C."/>
            <person name="Chen F."/>
            <person name="Chen W."/>
            <person name="Choi C."/>
            <person name="Clum A."/>
            <person name="Dos Santos R.A."/>
            <person name="Damasio A.R."/>
            <person name="Diallinas G."/>
            <person name="Emri T."/>
            <person name="Fekete E."/>
            <person name="Flipphi M."/>
            <person name="Freyberg S."/>
            <person name="Gallo A."/>
            <person name="Gournas C."/>
            <person name="Habgood R."/>
            <person name="Hainaut M."/>
            <person name="Harispe M.L."/>
            <person name="Henrissat B."/>
            <person name="Hilden K.S."/>
            <person name="Hope R."/>
            <person name="Hossain A."/>
            <person name="Karabika E."/>
            <person name="Karaffa L."/>
            <person name="Karanyi Z."/>
            <person name="Krasevec N."/>
            <person name="Kuo A."/>
            <person name="Kusch H."/>
            <person name="LaButti K."/>
            <person name="Lagendijk E.L."/>
            <person name="Lapidus A."/>
            <person name="Levasseur A."/>
            <person name="Lindquist E."/>
            <person name="Lipzen A."/>
            <person name="Logrieco A.F."/>
            <person name="MacCabe A."/>
            <person name="Maekelae M.R."/>
            <person name="Malavazi I."/>
            <person name="Melin P."/>
            <person name="Meyer V."/>
            <person name="Mielnichuk N."/>
            <person name="Miskei M."/>
            <person name="Molnar A.P."/>
            <person name="Mule G."/>
            <person name="Ngan C.Y."/>
            <person name="Orejas M."/>
            <person name="Orosz E."/>
            <person name="Ouedraogo J.P."/>
            <person name="Overkamp K.M."/>
            <person name="Park H.-S."/>
            <person name="Perrone G."/>
            <person name="Piumi F."/>
            <person name="Punt P.J."/>
            <person name="Ram A.F."/>
            <person name="Ramon A."/>
            <person name="Rauscher S."/>
            <person name="Record E."/>
            <person name="Riano-Pachon D.M."/>
            <person name="Robert V."/>
            <person name="Roehrig J."/>
            <person name="Ruller R."/>
            <person name="Salamov A."/>
            <person name="Salih N.S."/>
            <person name="Samson R.A."/>
            <person name="Sandor E."/>
            <person name="Sanguinetti M."/>
            <person name="Schuetze T."/>
            <person name="Sepcic K."/>
            <person name="Shelest E."/>
            <person name="Sherlock G."/>
            <person name="Sophianopoulou V."/>
            <person name="Squina F.M."/>
            <person name="Sun H."/>
            <person name="Susca A."/>
            <person name="Todd R.B."/>
            <person name="Tsang A."/>
            <person name="Unkles S.E."/>
            <person name="van de Wiele N."/>
            <person name="van Rossen-Uffink D."/>
            <person name="Oliveira J.V."/>
            <person name="Vesth T.C."/>
            <person name="Visser J."/>
            <person name="Yu J.-H."/>
            <person name="Zhou M."/>
            <person name="Andersen M.R."/>
            <person name="Archer D.B."/>
            <person name="Baker S.E."/>
            <person name="Benoit I."/>
            <person name="Brakhage A.A."/>
            <person name="Braus G.H."/>
            <person name="Fischer R."/>
            <person name="Frisvad J.C."/>
            <person name="Goldman G.H."/>
            <person name="Houbraken J."/>
            <person name="Oakley B."/>
            <person name="Pocsi I."/>
            <person name="Scazzocchio C."/>
            <person name="Seiboth B."/>
            <person name="vanKuyk P.A."/>
            <person name="Wortman J."/>
            <person name="Dyer P.S."/>
            <person name="Grigoriev I.V."/>
        </authorList>
    </citation>
    <scope>NUCLEOTIDE SEQUENCE [LARGE SCALE GENOMIC DNA]</scope>
    <source>
        <strain evidence="2">DTO 134E9</strain>
    </source>
</reference>
<accession>A0A1L9RAM6</accession>
<name>A0A1L9RAM6_ASPWE</name>
<gene>
    <name evidence="1" type="ORF">ASPWEDRAFT_186153</name>
</gene>
<dbReference type="VEuPathDB" id="FungiDB:ASPWEDRAFT_186153"/>
<dbReference type="OrthoDB" id="4725912at2759"/>
<dbReference type="GeneID" id="63747962"/>
<organism evidence="1 2">
    <name type="scientific">Aspergillus wentii DTO 134E9</name>
    <dbReference type="NCBI Taxonomy" id="1073089"/>
    <lineage>
        <taxon>Eukaryota</taxon>
        <taxon>Fungi</taxon>
        <taxon>Dikarya</taxon>
        <taxon>Ascomycota</taxon>
        <taxon>Pezizomycotina</taxon>
        <taxon>Eurotiomycetes</taxon>
        <taxon>Eurotiomycetidae</taxon>
        <taxon>Eurotiales</taxon>
        <taxon>Aspergillaceae</taxon>
        <taxon>Aspergillus</taxon>
        <taxon>Aspergillus subgen. Cremei</taxon>
    </lineage>
</organism>
<protein>
    <submittedName>
        <fullName evidence="1">Uncharacterized protein</fullName>
    </submittedName>
</protein>
<dbReference type="RefSeq" id="XP_040685584.1">
    <property type="nucleotide sequence ID" value="XM_040832114.1"/>
</dbReference>
<keyword evidence="2" id="KW-1185">Reference proteome</keyword>
<proteinExistence type="predicted"/>
<dbReference type="AlphaFoldDB" id="A0A1L9RAM6"/>
<dbReference type="Proteomes" id="UP000184383">
    <property type="component" value="Unassembled WGS sequence"/>
</dbReference>